<keyword evidence="3" id="KW-1185">Reference proteome</keyword>
<keyword evidence="1" id="KW-0732">Signal</keyword>
<feature type="signal peptide" evidence="1">
    <location>
        <begin position="1"/>
        <end position="22"/>
    </location>
</feature>
<evidence type="ECO:0008006" key="4">
    <source>
        <dbReference type="Google" id="ProtNLM"/>
    </source>
</evidence>
<feature type="chain" id="PRO_5045603207" description="DUF1570 domain-containing protein" evidence="1">
    <location>
        <begin position="23"/>
        <end position="401"/>
    </location>
</feature>
<organism evidence="2 3">
    <name type="scientific">Luteolibacter rhizosphaerae</name>
    <dbReference type="NCBI Taxonomy" id="2989719"/>
    <lineage>
        <taxon>Bacteria</taxon>
        <taxon>Pseudomonadati</taxon>
        <taxon>Verrucomicrobiota</taxon>
        <taxon>Verrucomicrobiia</taxon>
        <taxon>Verrucomicrobiales</taxon>
        <taxon>Verrucomicrobiaceae</taxon>
        <taxon>Luteolibacter</taxon>
    </lineage>
</organism>
<reference evidence="2" key="1">
    <citation type="submission" date="2022-10" db="EMBL/GenBank/DDBJ databases">
        <title>Luteolibacter sp. GHJ8, whole genome shotgun sequencing project.</title>
        <authorList>
            <person name="Zhao G."/>
            <person name="Shen L."/>
        </authorList>
    </citation>
    <scope>NUCLEOTIDE SEQUENCE</scope>
    <source>
        <strain evidence="2">GHJ8</strain>
    </source>
</reference>
<proteinExistence type="predicted"/>
<evidence type="ECO:0000313" key="3">
    <source>
        <dbReference type="Proteomes" id="UP001165653"/>
    </source>
</evidence>
<dbReference type="RefSeq" id="WP_264511374.1">
    <property type="nucleotide sequence ID" value="NZ_JAPDDR010000002.1"/>
</dbReference>
<protein>
    <recommendedName>
        <fullName evidence="4">DUF1570 domain-containing protein</fullName>
    </recommendedName>
</protein>
<evidence type="ECO:0000313" key="2">
    <source>
        <dbReference type="EMBL" id="MCW1912703.1"/>
    </source>
</evidence>
<gene>
    <name evidence="2" type="ORF">OJ996_03905</name>
</gene>
<dbReference type="Proteomes" id="UP001165653">
    <property type="component" value="Unassembled WGS sequence"/>
</dbReference>
<comment type="caution">
    <text evidence="2">The sequence shown here is derived from an EMBL/GenBank/DDBJ whole genome shotgun (WGS) entry which is preliminary data.</text>
</comment>
<name>A0ABT3FYL6_9BACT</name>
<evidence type="ECO:0000256" key="1">
    <source>
        <dbReference type="SAM" id="SignalP"/>
    </source>
</evidence>
<sequence length="401" mass="43430">MISLRGILLCALASSLPTSAWAQIRTWTNSAGQTFQAQFVRLDGNNVIFSMEGGRSFVSSLSSLCAADQTSIKNQANAIVTPAESPAPAVAAPAKPPNFGYPWPTEVRVDGASQSRVVSEDAKKGIYIYESPHYRFTCDVKLSSDVLRNFAMMFETTWKYISSLPLGLDGGLQRQGRYDILLFGDSANYVRAGGSPNSAACFVPSRGLVMAPVESLGLIKSPLGYSIDVTKTNHVLIHELAHQLTPSAYMNPSTNGWFTEGIAEYACTTPYSWGYFRCDPHGNAAIAYATARGEKGKGGRALGTKIQAPRLQTFMQLPYHQFSGQAGNFNYGLGLLLTHYFCHLEGGGRAARLTAYLKALRAGEPIEKAHAALLAGGSFQKLEAEFAEAWRKKGVEIVFTD</sequence>
<dbReference type="EMBL" id="JAPDDR010000002">
    <property type="protein sequence ID" value="MCW1912703.1"/>
    <property type="molecule type" value="Genomic_DNA"/>
</dbReference>
<accession>A0ABT3FYL6</accession>
<dbReference type="Gene3D" id="2.30.30.700">
    <property type="entry name" value="SLA1 homology domain 1"/>
    <property type="match status" value="1"/>
</dbReference>